<proteinExistence type="predicted"/>
<keyword evidence="1" id="KW-1133">Transmembrane helix</keyword>
<name>A0A426ZMQ0_ENSVE</name>
<evidence type="ECO:0000313" key="3">
    <source>
        <dbReference type="Proteomes" id="UP000287651"/>
    </source>
</evidence>
<keyword evidence="1" id="KW-0812">Transmembrane</keyword>
<evidence type="ECO:0000256" key="1">
    <source>
        <dbReference type="SAM" id="Phobius"/>
    </source>
</evidence>
<accession>A0A426ZMQ0</accession>
<feature type="transmembrane region" description="Helical" evidence="1">
    <location>
        <begin position="99"/>
        <end position="121"/>
    </location>
</feature>
<sequence length="154" mass="17760">MKGTQISARALRKNLNPSTVACTAFVLAFVARSNRRAGLFCALLLLLLLPSSGLRSDRILLLLVLFLLLPRRRHLRGHLLMTMMTPPPLDVRFAQSSSLFPFFMCLWFLLDLSADLFRAFCSRRKRRCWFRIRSSLRDPSQWKVAVLRDGHWGS</sequence>
<gene>
    <name evidence="2" type="ORF">B296_00018048</name>
</gene>
<comment type="caution">
    <text evidence="2">The sequence shown here is derived from an EMBL/GenBank/DDBJ whole genome shotgun (WGS) entry which is preliminary data.</text>
</comment>
<evidence type="ECO:0008006" key="4">
    <source>
        <dbReference type="Google" id="ProtNLM"/>
    </source>
</evidence>
<dbReference type="Proteomes" id="UP000287651">
    <property type="component" value="Unassembled WGS sequence"/>
</dbReference>
<dbReference type="AlphaFoldDB" id="A0A426ZMQ0"/>
<organism evidence="2 3">
    <name type="scientific">Ensete ventricosum</name>
    <name type="common">Abyssinian banana</name>
    <name type="synonym">Musa ensete</name>
    <dbReference type="NCBI Taxonomy" id="4639"/>
    <lineage>
        <taxon>Eukaryota</taxon>
        <taxon>Viridiplantae</taxon>
        <taxon>Streptophyta</taxon>
        <taxon>Embryophyta</taxon>
        <taxon>Tracheophyta</taxon>
        <taxon>Spermatophyta</taxon>
        <taxon>Magnoliopsida</taxon>
        <taxon>Liliopsida</taxon>
        <taxon>Zingiberales</taxon>
        <taxon>Musaceae</taxon>
        <taxon>Ensete</taxon>
    </lineage>
</organism>
<reference evidence="2 3" key="1">
    <citation type="journal article" date="2014" name="Agronomy (Basel)">
        <title>A Draft Genome Sequence for Ensete ventricosum, the Drought-Tolerant Tree Against Hunger.</title>
        <authorList>
            <person name="Harrison J."/>
            <person name="Moore K.A."/>
            <person name="Paszkiewicz K."/>
            <person name="Jones T."/>
            <person name="Grant M."/>
            <person name="Ambacheew D."/>
            <person name="Muzemil S."/>
            <person name="Studholme D.J."/>
        </authorList>
    </citation>
    <scope>NUCLEOTIDE SEQUENCE [LARGE SCALE GENOMIC DNA]</scope>
</reference>
<protein>
    <recommendedName>
        <fullName evidence="4">Transmembrane protein</fullName>
    </recommendedName>
</protein>
<dbReference type="EMBL" id="AMZH03005869">
    <property type="protein sequence ID" value="RRT65279.1"/>
    <property type="molecule type" value="Genomic_DNA"/>
</dbReference>
<evidence type="ECO:0000313" key="2">
    <source>
        <dbReference type="EMBL" id="RRT65279.1"/>
    </source>
</evidence>
<keyword evidence="1" id="KW-0472">Membrane</keyword>